<dbReference type="RefSeq" id="WP_136791525.1">
    <property type="nucleotide sequence ID" value="NZ_SWAU01000026.1"/>
</dbReference>
<dbReference type="AlphaFoldDB" id="A0A4U0Z586"/>
<dbReference type="InterPro" id="IPR050789">
    <property type="entry name" value="Diverse_Enzym_Activities"/>
</dbReference>
<protein>
    <submittedName>
        <fullName evidence="2">Serine hydrolase</fullName>
    </submittedName>
</protein>
<dbReference type="Pfam" id="PF00144">
    <property type="entry name" value="Beta-lactamase"/>
    <property type="match status" value="1"/>
</dbReference>
<sequence>MHSTCLKTAASKDAVIPGVSWQQVEHPETQGVDSALRAEVDAALDALPTTSFMAVSGGKALYTYGDVSEVSYLASTRKSILSMLMGTAVCDGRIDLDLTMADLGIDEAGGLLPIEKTARLRDLLISSSGVYHPAGSPGGDMKDVPERGSKAPGTYFHYNNWDFNVLGAAFEQLTGRSVFQALEEDLAQPLQFEDFDPARQRMLGYNGQSRYLAYHLFLSARDMARITLAMTRQGAWGDRQIVPAEWVTESTRISVPGEAMNGSRKPRVAGYSYLWWIPAATTPEWEGAFVAAGHFGQFMLGMPALDLVFVNRRAIPDDLAIARNNGTFTGEPPTVKMEQFLAVADKFVAARLRADRG</sequence>
<evidence type="ECO:0000313" key="2">
    <source>
        <dbReference type="EMBL" id="TKA97701.1"/>
    </source>
</evidence>
<dbReference type="PANTHER" id="PTHR43283">
    <property type="entry name" value="BETA-LACTAMASE-RELATED"/>
    <property type="match status" value="1"/>
</dbReference>
<accession>A0A4U0Z586</accession>
<keyword evidence="2" id="KW-0378">Hydrolase</keyword>
<gene>
    <name evidence="2" type="ORF">FAZ78_04685</name>
</gene>
<organism evidence="2 3">
    <name type="scientific">Cereibacter changlensis</name>
    <dbReference type="NCBI Taxonomy" id="402884"/>
    <lineage>
        <taxon>Bacteria</taxon>
        <taxon>Pseudomonadati</taxon>
        <taxon>Pseudomonadota</taxon>
        <taxon>Alphaproteobacteria</taxon>
        <taxon>Rhodobacterales</taxon>
        <taxon>Paracoccaceae</taxon>
        <taxon>Cereibacter</taxon>
    </lineage>
</organism>
<dbReference type="SUPFAM" id="SSF56601">
    <property type="entry name" value="beta-lactamase/transpeptidase-like"/>
    <property type="match status" value="1"/>
</dbReference>
<comment type="caution">
    <text evidence="2">The sequence shown here is derived from an EMBL/GenBank/DDBJ whole genome shotgun (WGS) entry which is preliminary data.</text>
</comment>
<feature type="domain" description="Beta-lactamase-related" evidence="1">
    <location>
        <begin position="43"/>
        <end position="310"/>
    </location>
</feature>
<evidence type="ECO:0000259" key="1">
    <source>
        <dbReference type="Pfam" id="PF00144"/>
    </source>
</evidence>
<dbReference type="GO" id="GO:0016787">
    <property type="term" value="F:hydrolase activity"/>
    <property type="evidence" value="ECO:0007669"/>
    <property type="project" value="UniProtKB-KW"/>
</dbReference>
<proteinExistence type="predicted"/>
<dbReference type="InterPro" id="IPR012338">
    <property type="entry name" value="Beta-lactam/transpept-like"/>
</dbReference>
<evidence type="ECO:0000313" key="3">
    <source>
        <dbReference type="Proteomes" id="UP000306340"/>
    </source>
</evidence>
<dbReference type="PANTHER" id="PTHR43283:SF7">
    <property type="entry name" value="BETA-LACTAMASE-RELATED DOMAIN-CONTAINING PROTEIN"/>
    <property type="match status" value="1"/>
</dbReference>
<dbReference type="EMBL" id="SWAU01000026">
    <property type="protein sequence ID" value="TKA97701.1"/>
    <property type="molecule type" value="Genomic_DNA"/>
</dbReference>
<reference evidence="2 3" key="1">
    <citation type="submission" date="2019-04" db="EMBL/GenBank/DDBJ databases">
        <title>Crypto-aerobic microbial life in anoxic (sulfidic) marine sediments.</title>
        <authorList>
            <person name="Bhattacharya S."/>
            <person name="Roy C."/>
            <person name="Mondal N."/>
            <person name="Sarkar J."/>
            <person name="Mandal S."/>
            <person name="Rameez M.J."/>
            <person name="Ghosh W."/>
        </authorList>
    </citation>
    <scope>NUCLEOTIDE SEQUENCE [LARGE SCALE GENOMIC DNA]</scope>
    <source>
        <strain evidence="2 3">SBBC</strain>
    </source>
</reference>
<dbReference type="Proteomes" id="UP000306340">
    <property type="component" value="Unassembled WGS sequence"/>
</dbReference>
<name>A0A4U0Z586_9RHOB</name>
<dbReference type="Gene3D" id="3.40.710.10">
    <property type="entry name" value="DD-peptidase/beta-lactamase superfamily"/>
    <property type="match status" value="1"/>
</dbReference>
<dbReference type="InterPro" id="IPR001466">
    <property type="entry name" value="Beta-lactam-related"/>
</dbReference>